<dbReference type="FunFam" id="3.20.20.105:FF:000004">
    <property type="entry name" value="Queuine tRNA-ribosyltransferase"/>
    <property type="match status" value="1"/>
</dbReference>
<dbReference type="AlphaFoldDB" id="A0AAV2Z098"/>
<dbReference type="HAMAP" id="MF_00168">
    <property type="entry name" value="Q_tRNA_Tgt"/>
    <property type="match status" value="1"/>
</dbReference>
<evidence type="ECO:0000256" key="5">
    <source>
        <dbReference type="ARBA" id="ARBA00022723"/>
    </source>
</evidence>
<feature type="binding site" evidence="9">
    <location>
        <begin position="197"/>
        <end position="201"/>
    </location>
    <ligand>
        <name>substrate</name>
    </ligand>
</feature>
<evidence type="ECO:0000313" key="13">
    <source>
        <dbReference type="Proteomes" id="UP001146120"/>
    </source>
</evidence>
<comment type="caution">
    <text evidence="12">The sequence shown here is derived from an EMBL/GenBank/DDBJ whole genome shotgun (WGS) entry which is preliminary data.</text>
</comment>
<dbReference type="CDD" id="cd00926">
    <property type="entry name" value="Cyt_c_Oxidase_VIb"/>
    <property type="match status" value="1"/>
</dbReference>
<feature type="binding site" evidence="9">
    <location>
        <position position="444"/>
    </location>
    <ligand>
        <name>Zn(2+)</name>
        <dbReference type="ChEBI" id="CHEBI:29105"/>
    </ligand>
</feature>
<evidence type="ECO:0000256" key="7">
    <source>
        <dbReference type="ARBA" id="ARBA00023128"/>
    </source>
</evidence>
<dbReference type="EC" id="2.4.2.64" evidence="9"/>
<comment type="cofactor">
    <cofactor evidence="9">
        <name>Zn(2+)</name>
        <dbReference type="ChEBI" id="CHEBI:29105"/>
    </cofactor>
</comment>
<feature type="binding site" evidence="9">
    <location>
        <position position="413"/>
    </location>
    <ligand>
        <name>Zn(2+)</name>
        <dbReference type="ChEBI" id="CHEBI:29105"/>
    </ligand>
</feature>
<dbReference type="GO" id="GO:0005739">
    <property type="term" value="C:mitochondrion"/>
    <property type="evidence" value="ECO:0007669"/>
    <property type="project" value="UniProtKB-SubCell"/>
</dbReference>
<evidence type="ECO:0000256" key="10">
    <source>
        <dbReference type="SAM" id="MobiDB-lite"/>
    </source>
</evidence>
<dbReference type="GO" id="GO:0005829">
    <property type="term" value="C:cytosol"/>
    <property type="evidence" value="ECO:0007669"/>
    <property type="project" value="TreeGrafter"/>
</dbReference>
<feature type="binding site" evidence="9">
    <location>
        <position position="295"/>
    </location>
    <ligand>
        <name>substrate</name>
    </ligand>
</feature>
<dbReference type="NCBIfam" id="TIGR00449">
    <property type="entry name" value="tgt_general"/>
    <property type="match status" value="1"/>
</dbReference>
<keyword evidence="4 9" id="KW-0819">tRNA processing</keyword>
<evidence type="ECO:0000256" key="9">
    <source>
        <dbReference type="HAMAP-Rule" id="MF_03218"/>
    </source>
</evidence>
<dbReference type="GO" id="GO:0046872">
    <property type="term" value="F:metal ion binding"/>
    <property type="evidence" value="ECO:0007669"/>
    <property type="project" value="UniProtKB-KW"/>
</dbReference>
<dbReference type="PANTHER" id="PTHR43530">
    <property type="entry name" value="QUEUINE TRNA-RIBOSYLTRANSFERASE CATALYTIC SUBUNIT 1"/>
    <property type="match status" value="1"/>
</dbReference>
<gene>
    <name evidence="12" type="ORF">N0F65_005640</name>
</gene>
<feature type="binding site" evidence="9">
    <location>
        <position position="251"/>
    </location>
    <ligand>
        <name>substrate</name>
    </ligand>
</feature>
<evidence type="ECO:0000256" key="6">
    <source>
        <dbReference type="ARBA" id="ARBA00022833"/>
    </source>
</evidence>
<feature type="binding site" evidence="9">
    <location>
        <position position="418"/>
    </location>
    <ligand>
        <name>Zn(2+)</name>
        <dbReference type="ChEBI" id="CHEBI:29105"/>
    </ligand>
</feature>
<dbReference type="GO" id="GO:0008479">
    <property type="term" value="F:tRNA-guanosine(34) queuine transglycosylase activity"/>
    <property type="evidence" value="ECO:0007669"/>
    <property type="project" value="UniProtKB-UniRule"/>
</dbReference>
<keyword evidence="13" id="KW-1185">Reference proteome</keyword>
<protein>
    <recommendedName>
        <fullName evidence="9">Queuine tRNA-ribosyltransferase catalytic subunit 1</fullName>
        <ecNumber evidence="9">2.4.2.64</ecNumber>
    </recommendedName>
    <alternativeName>
        <fullName evidence="9">Guanine insertion enzyme</fullName>
    </alternativeName>
    <alternativeName>
        <fullName evidence="9">tRNA-guanine transglycosylase</fullName>
    </alternativeName>
</protein>
<accession>A0AAV2Z098</accession>
<dbReference type="SUPFAM" id="SSF51713">
    <property type="entry name" value="tRNA-guanine transglycosylase"/>
    <property type="match status" value="1"/>
</dbReference>
<dbReference type="GO" id="GO:0006400">
    <property type="term" value="P:tRNA modification"/>
    <property type="evidence" value="ECO:0007669"/>
    <property type="project" value="InterPro"/>
</dbReference>
<feature type="region of interest" description="RNA binding" evidence="9">
    <location>
        <begin position="356"/>
        <end position="362"/>
    </location>
</feature>
<dbReference type="Proteomes" id="UP001146120">
    <property type="component" value="Unassembled WGS sequence"/>
</dbReference>
<keyword evidence="2 9" id="KW-0328">Glycosyltransferase</keyword>
<feature type="active site" description="Nucleophile" evidence="9">
    <location>
        <position position="375"/>
    </location>
</feature>
<name>A0AAV2Z098_9STRA</name>
<dbReference type="PROSITE" id="PS51808">
    <property type="entry name" value="CHCH"/>
    <property type="match status" value="1"/>
</dbReference>
<comment type="function">
    <text evidence="9">Catalytic subunit of the queuine tRNA-ribosyltransferase (TGT) that catalyzes the base-exchange of a guanine (G) residue with queuine (Q) at position 34 (anticodon wobble position) in tRNAs with GU(N) anticodons (tRNA-Asp, -Asn, -His and -Tyr), resulting in the hypermodified nucleoside queuosine (7-(((4,5-cis-dihydroxy-2-cyclopenten-1-yl)amino)methyl)-7-deazaguanosine). Catalysis occurs through a double-displacement mechanism. The nucleophile active site attacks the C1' of nucleotide 34 to detach the guanine base from the RNA, forming a covalent enzyme-RNA intermediate. The proton acceptor active site deprotonates the incoming queuine, allowing a nucleophilic attack on the C1' of the ribose to form the product.</text>
</comment>
<comment type="subunit">
    <text evidence="9">Heterodimer of a catalytic subunit and an accessory subunit.</text>
</comment>
<keyword evidence="5 9" id="KW-0479">Metal-binding</keyword>
<evidence type="ECO:0000256" key="3">
    <source>
        <dbReference type="ARBA" id="ARBA00022679"/>
    </source>
</evidence>
<evidence type="ECO:0000256" key="4">
    <source>
        <dbReference type="ARBA" id="ARBA00022694"/>
    </source>
</evidence>
<evidence type="ECO:0000259" key="11">
    <source>
        <dbReference type="Pfam" id="PF01702"/>
    </source>
</evidence>
<feature type="binding site" evidence="9">
    <location>
        <position position="415"/>
    </location>
    <ligand>
        <name>Zn(2+)</name>
        <dbReference type="ChEBI" id="CHEBI:29105"/>
    </ligand>
</feature>
<dbReference type="NCBIfam" id="TIGR00430">
    <property type="entry name" value="Q_tRNA_tgt"/>
    <property type="match status" value="1"/>
</dbReference>
<dbReference type="PANTHER" id="PTHR43530:SF1">
    <property type="entry name" value="QUEUINE TRNA-RIBOSYLTRANSFERASE CATALYTIC SUBUNIT 1"/>
    <property type="match status" value="1"/>
</dbReference>
<reference evidence="12" key="2">
    <citation type="journal article" date="2023" name="Microbiol Resour">
        <title>Decontamination and Annotation of the Draft Genome Sequence of the Oomycete Lagenidium giganteum ARSEF 373.</title>
        <authorList>
            <person name="Morgan W.R."/>
            <person name="Tartar A."/>
        </authorList>
    </citation>
    <scope>NUCLEOTIDE SEQUENCE</scope>
    <source>
        <strain evidence="12">ARSEF 373</strain>
    </source>
</reference>
<dbReference type="InterPro" id="IPR002616">
    <property type="entry name" value="tRNA_ribo_trans-like"/>
</dbReference>
<feature type="region of interest" description="RNA binding; important for wobble base 34 recognition" evidence="9">
    <location>
        <begin position="380"/>
        <end position="384"/>
    </location>
</feature>
<dbReference type="Gene3D" id="1.10.10.140">
    <property type="entry name" value="Cytochrome c oxidase, subunit VIb"/>
    <property type="match status" value="1"/>
</dbReference>
<dbReference type="Pfam" id="PF02297">
    <property type="entry name" value="COX6B"/>
    <property type="match status" value="1"/>
</dbReference>
<keyword evidence="3 9" id="KW-0808">Transferase</keyword>
<organism evidence="12 13">
    <name type="scientific">Lagenidium giganteum</name>
    <dbReference type="NCBI Taxonomy" id="4803"/>
    <lineage>
        <taxon>Eukaryota</taxon>
        <taxon>Sar</taxon>
        <taxon>Stramenopiles</taxon>
        <taxon>Oomycota</taxon>
        <taxon>Peronosporomycetes</taxon>
        <taxon>Pythiales</taxon>
        <taxon>Pythiaceae</taxon>
    </lineage>
</organism>
<sequence>MPAGEGKLKTTPLDPRFPNQNQAQHCWTRYNEYVLCLKNNDGDEDSCKKYFQFASSICPQSWIDRWEGEREEGTFAGVNSPTKKKARTEESNGDAPPTTFKKMPSALKLKVVGRFHRARASVLTLPHGDVRTPVFMPVGTQGTIKGMTTEQMRNPPIQCEILLANTYHLALRPGTHLIDDIGGIHNFMQWPNNVLTDSGGFQMVSLSKLCEITEEGVTFESFVDGSKMLLTPEMSIQHQNRIGSDIMMALDDVISSVTDDDARFKEATERTVRWIDRCMAAHANPERQNLFGIVQGGLDVSEGGLRDYCLDEFIKRDLPGYAIGGLAGGESKDAFWRVVSKCTKRLPEDKPRYLMGVGYPLDLVVCSALGVDMFDCVYPTRTARFGTAIVPSGLLKLKAAQFEDDEQPIDSTCECFVCKKYTRAYLRALLKKEDGIGAQLVTYHNVTYMLTLMRSLRQSIIDERFEEFVQQFMLTMFPKKDYPAWTVEALADAQITLL</sequence>
<evidence type="ECO:0000256" key="8">
    <source>
        <dbReference type="ARBA" id="ARBA00023157"/>
    </source>
</evidence>
<dbReference type="SUPFAM" id="SSF47694">
    <property type="entry name" value="Cytochrome c oxidase subunit h"/>
    <property type="match status" value="1"/>
</dbReference>
<feature type="active site" description="Proton acceptor" evidence="9">
    <location>
        <position position="197"/>
    </location>
</feature>
<feature type="domain" description="tRNA-guanine(15) transglycosylase-like" evidence="11">
    <location>
        <begin position="117"/>
        <end position="475"/>
    </location>
</feature>
<keyword evidence="7" id="KW-0496">Mitochondrion</keyword>
<dbReference type="Pfam" id="PF01702">
    <property type="entry name" value="TGT"/>
    <property type="match status" value="1"/>
</dbReference>
<dbReference type="Gene3D" id="3.20.20.105">
    <property type="entry name" value="Queuine tRNA-ribosyltransferase-like"/>
    <property type="match status" value="1"/>
</dbReference>
<feature type="binding site" evidence="9">
    <location>
        <position position="325"/>
    </location>
    <ligand>
        <name>substrate</name>
    </ligand>
</feature>
<comment type="subcellular location">
    <subcellularLocation>
        <location evidence="9">Cytoplasm</location>
    </subcellularLocation>
    <subcellularLocation>
        <location evidence="1">Mitochondrion</location>
    </subcellularLocation>
</comment>
<evidence type="ECO:0000256" key="1">
    <source>
        <dbReference type="ARBA" id="ARBA00004173"/>
    </source>
</evidence>
<dbReference type="EMBL" id="DAKRPA010000114">
    <property type="protein sequence ID" value="DAZ98174.1"/>
    <property type="molecule type" value="Genomic_DNA"/>
</dbReference>
<proteinExistence type="inferred from homology"/>
<reference evidence="12" key="1">
    <citation type="submission" date="2022-11" db="EMBL/GenBank/DDBJ databases">
        <authorList>
            <person name="Morgan W.R."/>
            <person name="Tartar A."/>
        </authorList>
    </citation>
    <scope>NUCLEOTIDE SEQUENCE</scope>
    <source>
        <strain evidence="12">ARSEF 373</strain>
    </source>
</reference>
<dbReference type="InterPro" id="IPR036549">
    <property type="entry name" value="CX6/COA6-like_sf"/>
</dbReference>
<keyword evidence="6 9" id="KW-0862">Zinc</keyword>
<comment type="similarity">
    <text evidence="9">Belongs to the queuine tRNA-ribosyltransferase family.</text>
</comment>
<evidence type="ECO:0000313" key="12">
    <source>
        <dbReference type="EMBL" id="DAZ98174.1"/>
    </source>
</evidence>
<dbReference type="InterPro" id="IPR048280">
    <property type="entry name" value="COX6B-like"/>
</dbReference>
<dbReference type="InterPro" id="IPR004803">
    <property type="entry name" value="TGT"/>
</dbReference>
<evidence type="ECO:0000256" key="2">
    <source>
        <dbReference type="ARBA" id="ARBA00022676"/>
    </source>
</evidence>
<comment type="catalytic activity">
    <reaction evidence="9">
        <text>guanosine(34) in tRNA + queuine = queuosine(34) in tRNA + guanine</text>
        <dbReference type="Rhea" id="RHEA:16633"/>
        <dbReference type="Rhea" id="RHEA-COMP:10341"/>
        <dbReference type="Rhea" id="RHEA-COMP:18571"/>
        <dbReference type="ChEBI" id="CHEBI:16235"/>
        <dbReference type="ChEBI" id="CHEBI:17433"/>
        <dbReference type="ChEBI" id="CHEBI:74269"/>
        <dbReference type="ChEBI" id="CHEBI:194431"/>
        <dbReference type="EC" id="2.4.2.64"/>
    </reaction>
</comment>
<keyword evidence="8" id="KW-1015">Disulfide bond</keyword>
<feature type="region of interest" description="Disordered" evidence="10">
    <location>
        <begin position="75"/>
        <end position="100"/>
    </location>
</feature>
<dbReference type="InterPro" id="IPR036511">
    <property type="entry name" value="TGT-like_sf"/>
</dbReference>
<keyword evidence="9" id="KW-0963">Cytoplasm</keyword>